<name>A0A1G4IUM9_9SACH</name>
<comment type="subcellular location">
    <subcellularLocation>
        <location evidence="1">Membrane</location>
        <topology evidence="1">Multi-pass membrane protein</topology>
    </subcellularLocation>
</comment>
<evidence type="ECO:0000313" key="7">
    <source>
        <dbReference type="EMBL" id="SCU80469.1"/>
    </source>
</evidence>
<feature type="transmembrane region" description="Helical" evidence="6">
    <location>
        <begin position="119"/>
        <end position="140"/>
    </location>
</feature>
<comment type="similarity">
    <text evidence="2 6">Belongs to the peroxisomal membrane protein PXMP2/4 family.</text>
</comment>
<dbReference type="PANTHER" id="PTHR11266:SF93">
    <property type="entry name" value="INTEGRAL MEMBRANE PROTEIN 25D9-6"/>
    <property type="match status" value="1"/>
</dbReference>
<dbReference type="EMBL" id="LT598456">
    <property type="protein sequence ID" value="SCU80469.1"/>
    <property type="molecule type" value="Genomic_DNA"/>
</dbReference>
<dbReference type="OrthoDB" id="860at2759"/>
<evidence type="ECO:0000256" key="2">
    <source>
        <dbReference type="ARBA" id="ARBA00006824"/>
    </source>
</evidence>
<dbReference type="PANTHER" id="PTHR11266">
    <property type="entry name" value="PEROXISOMAL MEMBRANE PROTEIN 2, PXMP2 MPV17"/>
    <property type="match status" value="1"/>
</dbReference>
<evidence type="ECO:0000256" key="4">
    <source>
        <dbReference type="ARBA" id="ARBA00022989"/>
    </source>
</evidence>
<evidence type="ECO:0000256" key="1">
    <source>
        <dbReference type="ARBA" id="ARBA00004141"/>
    </source>
</evidence>
<gene>
    <name evidence="7" type="ORF">LADA_0B07646G</name>
</gene>
<evidence type="ECO:0000256" key="6">
    <source>
        <dbReference type="RuleBase" id="RU363053"/>
    </source>
</evidence>
<protein>
    <submittedName>
        <fullName evidence="7">LADA_0B07646g1_1</fullName>
    </submittedName>
</protein>
<keyword evidence="3 6" id="KW-0812">Transmembrane</keyword>
<evidence type="ECO:0000256" key="5">
    <source>
        <dbReference type="ARBA" id="ARBA00023136"/>
    </source>
</evidence>
<feature type="transmembrane region" description="Helical" evidence="6">
    <location>
        <begin position="77"/>
        <end position="99"/>
    </location>
</feature>
<reference evidence="8" key="1">
    <citation type="submission" date="2016-03" db="EMBL/GenBank/DDBJ databases">
        <authorList>
            <person name="Devillers H."/>
        </authorList>
    </citation>
    <scope>NUCLEOTIDE SEQUENCE [LARGE SCALE GENOMIC DNA]</scope>
</reference>
<sequence>MSMRTQANPLATYNVLLQRRPLLTKIATGAVLSALSELISQFTTPSVQTLGENDDGRPKSSLQKVKSLLQKPKYCKLLVMLLYGGLVNAPINHYFYGWITQFTNRSVAPRWKRLAQLCGSWFVVSPIQVLGLITALTLVNSPEQQMSHKLTAVAASLRARYGPMLTSSVISSTAFVSIAQQYISPEKWSVFFSLAYAVLNTGQNIYMKISSEPEQQSK</sequence>
<organism evidence="7 8">
    <name type="scientific">Lachancea dasiensis</name>
    <dbReference type="NCBI Taxonomy" id="1072105"/>
    <lineage>
        <taxon>Eukaryota</taxon>
        <taxon>Fungi</taxon>
        <taxon>Dikarya</taxon>
        <taxon>Ascomycota</taxon>
        <taxon>Saccharomycotina</taxon>
        <taxon>Saccharomycetes</taxon>
        <taxon>Saccharomycetales</taxon>
        <taxon>Saccharomycetaceae</taxon>
        <taxon>Lachancea</taxon>
    </lineage>
</organism>
<proteinExistence type="inferred from homology"/>
<dbReference type="GO" id="GO:0005778">
    <property type="term" value="C:peroxisomal membrane"/>
    <property type="evidence" value="ECO:0007669"/>
    <property type="project" value="TreeGrafter"/>
</dbReference>
<dbReference type="InterPro" id="IPR007248">
    <property type="entry name" value="Mpv17_PMP22"/>
</dbReference>
<feature type="transmembrane region" description="Helical" evidence="6">
    <location>
        <begin position="161"/>
        <end position="182"/>
    </location>
</feature>
<evidence type="ECO:0000313" key="8">
    <source>
        <dbReference type="Proteomes" id="UP000190274"/>
    </source>
</evidence>
<accession>A0A1G4IUM9</accession>
<dbReference type="AlphaFoldDB" id="A0A1G4IUM9"/>
<dbReference type="STRING" id="1266660.A0A1G4IUM9"/>
<evidence type="ECO:0000256" key="3">
    <source>
        <dbReference type="ARBA" id="ARBA00022692"/>
    </source>
</evidence>
<keyword evidence="8" id="KW-1185">Reference proteome</keyword>
<dbReference type="Proteomes" id="UP000190274">
    <property type="component" value="Chromosome B"/>
</dbReference>
<keyword evidence="4 6" id="KW-1133">Transmembrane helix</keyword>
<keyword evidence="5 6" id="KW-0472">Membrane</keyword>